<evidence type="ECO:0000313" key="1">
    <source>
        <dbReference type="EMBL" id="JAH85114.1"/>
    </source>
</evidence>
<reference evidence="1" key="2">
    <citation type="journal article" date="2015" name="Fish Shellfish Immunol.">
        <title>Early steps in the European eel (Anguilla anguilla)-Vibrio vulnificus interaction in the gills: Role of the RtxA13 toxin.</title>
        <authorList>
            <person name="Callol A."/>
            <person name="Pajuelo D."/>
            <person name="Ebbesson L."/>
            <person name="Teles M."/>
            <person name="MacKenzie S."/>
            <person name="Amaro C."/>
        </authorList>
    </citation>
    <scope>NUCLEOTIDE SEQUENCE</scope>
</reference>
<accession>A0A0E9W408</accession>
<reference evidence="1" key="1">
    <citation type="submission" date="2014-11" db="EMBL/GenBank/DDBJ databases">
        <authorList>
            <person name="Amaro Gonzalez C."/>
        </authorList>
    </citation>
    <scope>NUCLEOTIDE SEQUENCE</scope>
</reference>
<protein>
    <submittedName>
        <fullName evidence="1">Uncharacterized protein</fullName>
    </submittedName>
</protein>
<organism evidence="1">
    <name type="scientific">Anguilla anguilla</name>
    <name type="common">European freshwater eel</name>
    <name type="synonym">Muraena anguilla</name>
    <dbReference type="NCBI Taxonomy" id="7936"/>
    <lineage>
        <taxon>Eukaryota</taxon>
        <taxon>Metazoa</taxon>
        <taxon>Chordata</taxon>
        <taxon>Craniata</taxon>
        <taxon>Vertebrata</taxon>
        <taxon>Euteleostomi</taxon>
        <taxon>Actinopterygii</taxon>
        <taxon>Neopterygii</taxon>
        <taxon>Teleostei</taxon>
        <taxon>Anguilliformes</taxon>
        <taxon>Anguillidae</taxon>
        <taxon>Anguilla</taxon>
    </lineage>
</organism>
<dbReference type="EMBL" id="GBXM01023463">
    <property type="protein sequence ID" value="JAH85114.1"/>
    <property type="molecule type" value="Transcribed_RNA"/>
</dbReference>
<proteinExistence type="predicted"/>
<name>A0A0E9W408_ANGAN</name>
<dbReference type="AlphaFoldDB" id="A0A0E9W408"/>
<sequence length="44" mass="5234">MNYCLITFSTFFTRVGLHLCSQFKPVYCTLAYFCNVRRVFTLKT</sequence>